<sequence>MKHGPPPPSPYGTFSGELFTYRSPMPSLIAFESSPPSLAVSDCKNKCILLGGLSDGPIPTPYAKALETKCHELGWSLVQPVLSSSYLGFGTGTLGRDTAELCELLDYLCAHRGGESYALVGHSTGCQNGVHFLGNAAAADDAGNIYAEKMKVVALQAPVSDREDAMLGPGYRTNIDRARALAAEGREDEMMPRSTFWAPVTARRFLDLQDRRPPEGKGGMDDYFSSDLTDEQMSERLGHVGKLGEKTGLKVLVAFSGEDEYVPEKVDKRQLLDRMCAAMNGYSKGNENEGITAIPLLLESGNHNLGKGDGEKELFVEELGKLLKGVK</sequence>
<dbReference type="Pfam" id="PF08538">
    <property type="entry name" value="DUF1749"/>
    <property type="match status" value="1"/>
</dbReference>
<evidence type="ECO:0000313" key="1">
    <source>
        <dbReference type="EMBL" id="CAE2276014.1"/>
    </source>
</evidence>
<accession>A0A7S4NAA7</accession>
<dbReference type="PANTHER" id="PTHR31591">
    <property type="entry name" value="UPF0613 PROTEIN PB24D3.06C"/>
    <property type="match status" value="1"/>
</dbReference>
<dbReference type="PANTHER" id="PTHR31591:SF1">
    <property type="entry name" value="UPF0613 PROTEIN PB24D3.06C"/>
    <property type="match status" value="1"/>
</dbReference>
<dbReference type="EMBL" id="HBKQ01050541">
    <property type="protein sequence ID" value="CAE2276014.1"/>
    <property type="molecule type" value="Transcribed_RNA"/>
</dbReference>
<protein>
    <recommendedName>
        <fullName evidence="2">AB hydrolase-1 domain-containing protein</fullName>
    </recommendedName>
</protein>
<dbReference type="Gene3D" id="3.40.50.1820">
    <property type="entry name" value="alpha/beta hydrolase"/>
    <property type="match status" value="1"/>
</dbReference>
<organism evidence="1">
    <name type="scientific">Odontella aurita</name>
    <dbReference type="NCBI Taxonomy" id="265563"/>
    <lineage>
        <taxon>Eukaryota</taxon>
        <taxon>Sar</taxon>
        <taxon>Stramenopiles</taxon>
        <taxon>Ochrophyta</taxon>
        <taxon>Bacillariophyta</taxon>
        <taxon>Mediophyceae</taxon>
        <taxon>Biddulphiophycidae</taxon>
        <taxon>Eupodiscales</taxon>
        <taxon>Odontellaceae</taxon>
        <taxon>Odontella</taxon>
    </lineage>
</organism>
<reference evidence="1" key="1">
    <citation type="submission" date="2021-01" db="EMBL/GenBank/DDBJ databases">
        <authorList>
            <person name="Corre E."/>
            <person name="Pelletier E."/>
            <person name="Niang G."/>
            <person name="Scheremetjew M."/>
            <person name="Finn R."/>
            <person name="Kale V."/>
            <person name="Holt S."/>
            <person name="Cochrane G."/>
            <person name="Meng A."/>
            <person name="Brown T."/>
            <person name="Cohen L."/>
        </authorList>
    </citation>
    <scope>NUCLEOTIDE SEQUENCE</scope>
    <source>
        <strain evidence="1">Isolate 1302-5</strain>
    </source>
</reference>
<dbReference type="InterPro" id="IPR029058">
    <property type="entry name" value="AB_hydrolase_fold"/>
</dbReference>
<gene>
    <name evidence="1" type="ORF">OAUR00152_LOCUS34882</name>
</gene>
<proteinExistence type="predicted"/>
<dbReference type="InterPro" id="IPR013744">
    <property type="entry name" value="SidJ"/>
</dbReference>
<dbReference type="AlphaFoldDB" id="A0A7S4NAA7"/>
<evidence type="ECO:0008006" key="2">
    <source>
        <dbReference type="Google" id="ProtNLM"/>
    </source>
</evidence>
<name>A0A7S4NAA7_9STRA</name>
<dbReference type="SUPFAM" id="SSF53474">
    <property type="entry name" value="alpha/beta-Hydrolases"/>
    <property type="match status" value="1"/>
</dbReference>